<dbReference type="RefSeq" id="WP_222977719.1">
    <property type="nucleotide sequence ID" value="NZ_JAINVZ010000008.1"/>
</dbReference>
<evidence type="ECO:0000256" key="1">
    <source>
        <dbReference type="ARBA" id="ARBA00002494"/>
    </source>
</evidence>
<dbReference type="InterPro" id="IPR005805">
    <property type="entry name" value="Rieske_Fe-S_prot_C"/>
</dbReference>
<keyword evidence="14" id="KW-1185">Reference proteome</keyword>
<gene>
    <name evidence="13" type="ORF">K7472_13965</name>
</gene>
<dbReference type="InterPro" id="IPR006311">
    <property type="entry name" value="TAT_signal"/>
</dbReference>
<evidence type="ECO:0000256" key="5">
    <source>
        <dbReference type="ARBA" id="ARBA00023004"/>
    </source>
</evidence>
<evidence type="ECO:0000256" key="11">
    <source>
        <dbReference type="SAM" id="SignalP"/>
    </source>
</evidence>
<organism evidence="13 14">
    <name type="scientific">Streptantibioticus parmotrematis</name>
    <dbReference type="NCBI Taxonomy" id="2873249"/>
    <lineage>
        <taxon>Bacteria</taxon>
        <taxon>Bacillati</taxon>
        <taxon>Actinomycetota</taxon>
        <taxon>Actinomycetes</taxon>
        <taxon>Kitasatosporales</taxon>
        <taxon>Streptomycetaceae</taxon>
        <taxon>Streptantibioticus</taxon>
    </lineage>
</organism>
<evidence type="ECO:0000256" key="9">
    <source>
        <dbReference type="ARBA" id="ARBA00034078"/>
    </source>
</evidence>
<comment type="cofactor">
    <cofactor evidence="9">
        <name>[2Fe-2S] cluster</name>
        <dbReference type="ChEBI" id="CHEBI:190135"/>
    </cofactor>
</comment>
<evidence type="ECO:0000256" key="10">
    <source>
        <dbReference type="SAM" id="MobiDB-lite"/>
    </source>
</evidence>
<dbReference type="InterPro" id="IPR014349">
    <property type="entry name" value="Rieske_Fe-S_prot"/>
</dbReference>
<keyword evidence="11" id="KW-0732">Signal</keyword>
<dbReference type="CDD" id="cd03467">
    <property type="entry name" value="Rieske"/>
    <property type="match status" value="1"/>
</dbReference>
<feature type="compositionally biased region" description="Low complexity" evidence="10">
    <location>
        <begin position="40"/>
        <end position="49"/>
    </location>
</feature>
<keyword evidence="4" id="KW-0479">Metal-binding</keyword>
<dbReference type="PROSITE" id="PS51296">
    <property type="entry name" value="RIESKE"/>
    <property type="match status" value="1"/>
</dbReference>
<comment type="function">
    <text evidence="1">Iron-sulfur subunit of the cytochrome bc1 complex, an essential component of the respiratory electron transport chain required for ATP synthesis. The bc1 complex catalyzes the oxidation of menaquinol and the reduction of cytochrome c in the respiratory chain. The bc1 complex operates through a Q-cycle mechanism that couples electron transfer to generation of the proton gradient that drives ATP synthesis.</text>
</comment>
<proteinExistence type="predicted"/>
<feature type="chain" id="PRO_5046504634" description="Cytochrome bc1 complex Rieske iron-sulfur subunit" evidence="11">
    <location>
        <begin position="31"/>
        <end position="165"/>
    </location>
</feature>
<dbReference type="PANTHER" id="PTHR10134">
    <property type="entry name" value="CYTOCHROME B-C1 COMPLEX SUBUNIT RIESKE, MITOCHONDRIAL"/>
    <property type="match status" value="1"/>
</dbReference>
<evidence type="ECO:0000256" key="8">
    <source>
        <dbReference type="ARBA" id="ARBA00029586"/>
    </source>
</evidence>
<keyword evidence="3" id="KW-0001">2Fe-2S</keyword>
<dbReference type="Gene3D" id="2.102.10.10">
    <property type="entry name" value="Rieske [2Fe-2S] iron-sulphur domain"/>
    <property type="match status" value="1"/>
</dbReference>
<dbReference type="EMBL" id="JAINVZ010000008">
    <property type="protein sequence ID" value="MBY8885954.1"/>
    <property type="molecule type" value="Genomic_DNA"/>
</dbReference>
<sequence>MEQTPGTPVTTTRRTMVAAAGATGLAAVLAACGGSKGSSAGSSTSASGGTSQGSSGGTSGGSSGTGGGASGATLAKTSDIPEGGGKVFADQRVVVTQPTAGQFKGFSAVCTHQQCTVSEVKDGTINCPCHGSKFHIADGSVANGPASQPLPAAHITVANGAVKLG</sequence>
<dbReference type="PRINTS" id="PR00162">
    <property type="entry name" value="RIESKE"/>
</dbReference>
<dbReference type="SUPFAM" id="SSF50022">
    <property type="entry name" value="ISP domain"/>
    <property type="match status" value="1"/>
</dbReference>
<feature type="domain" description="Rieske" evidence="12">
    <location>
        <begin position="72"/>
        <end position="164"/>
    </location>
</feature>
<dbReference type="Pfam" id="PF00355">
    <property type="entry name" value="Rieske"/>
    <property type="match status" value="1"/>
</dbReference>
<evidence type="ECO:0000256" key="2">
    <source>
        <dbReference type="ARBA" id="ARBA00015816"/>
    </source>
</evidence>
<dbReference type="Proteomes" id="UP001198565">
    <property type="component" value="Unassembled WGS sequence"/>
</dbReference>
<dbReference type="PROSITE" id="PS51318">
    <property type="entry name" value="TAT"/>
    <property type="match status" value="1"/>
</dbReference>
<dbReference type="InterPro" id="IPR017941">
    <property type="entry name" value="Rieske_2Fe-2S"/>
</dbReference>
<evidence type="ECO:0000256" key="3">
    <source>
        <dbReference type="ARBA" id="ARBA00022714"/>
    </source>
</evidence>
<evidence type="ECO:0000256" key="7">
    <source>
        <dbReference type="ARBA" id="ARBA00023157"/>
    </source>
</evidence>
<protein>
    <recommendedName>
        <fullName evidence="2">Cytochrome bc1 complex Rieske iron-sulfur subunit</fullName>
    </recommendedName>
    <alternativeName>
        <fullName evidence="8">Cytochrome bc1 reductase complex subunit QcrA</fullName>
    </alternativeName>
</protein>
<comment type="caution">
    <text evidence="13">The sequence shown here is derived from an EMBL/GenBank/DDBJ whole genome shotgun (WGS) entry which is preliminary data.</text>
</comment>
<keyword evidence="5" id="KW-0408">Iron</keyword>
<name>A0ABS7QRZ0_9ACTN</name>
<evidence type="ECO:0000256" key="4">
    <source>
        <dbReference type="ARBA" id="ARBA00022723"/>
    </source>
</evidence>
<evidence type="ECO:0000256" key="6">
    <source>
        <dbReference type="ARBA" id="ARBA00023014"/>
    </source>
</evidence>
<evidence type="ECO:0000313" key="14">
    <source>
        <dbReference type="Proteomes" id="UP001198565"/>
    </source>
</evidence>
<evidence type="ECO:0000259" key="12">
    <source>
        <dbReference type="PROSITE" id="PS51296"/>
    </source>
</evidence>
<feature type="region of interest" description="Disordered" evidence="10">
    <location>
        <begin position="40"/>
        <end position="78"/>
    </location>
</feature>
<feature type="signal peptide" evidence="11">
    <location>
        <begin position="1"/>
        <end position="30"/>
    </location>
</feature>
<keyword evidence="6" id="KW-0411">Iron-sulfur</keyword>
<dbReference type="InterPro" id="IPR036922">
    <property type="entry name" value="Rieske_2Fe-2S_sf"/>
</dbReference>
<accession>A0ABS7QRZ0</accession>
<reference evidence="13 14" key="1">
    <citation type="submission" date="2021-08" db="EMBL/GenBank/DDBJ databases">
        <title>Streptomyces sp. PTM05 isolated from lichen.</title>
        <authorList>
            <person name="Somphong A."/>
            <person name="Phongsopitanun W."/>
            <person name="Tanasupawat S."/>
        </authorList>
    </citation>
    <scope>NUCLEOTIDE SEQUENCE [LARGE SCALE GENOMIC DNA]</scope>
    <source>
        <strain evidence="13 14">Ptm05</strain>
    </source>
</reference>
<feature type="compositionally biased region" description="Gly residues" evidence="10">
    <location>
        <begin position="50"/>
        <end position="70"/>
    </location>
</feature>
<evidence type="ECO:0000313" key="13">
    <source>
        <dbReference type="EMBL" id="MBY8885954.1"/>
    </source>
</evidence>
<keyword evidence="7" id="KW-1015">Disulfide bond</keyword>